<sequence>MKRRFKQLHIVLALISGLFILNASITGSLLVFGKELQQLLQPDLWTIAPDNKSVDIVAVVKGISQTAQEQGLKIEQISIEEKPDRPWVITVSNAVQWNFNPYTEKVIHRYPKGQDFYHKIMSWHRWLLMEDNATKSWARYITSSAALILIIEIVLGYMLWFNSKKARRKYRRSGKNNWRLRIRQFHISVGVYTGIVLILVAFTGLSFHWPTAPLYEAATFSAMEPRPKLEPVTKGGLDQLDVALQQAGTHLPDAALRRIYFPKQEGESLLLRMQYPDESAPFSYLWIDGGSGHVLGVQDSSKLSRANRLWNFKYAFHIGDFGGGVTKALWLLFALLPGLFVVSGLWLFLSMSFKRKGILLHHFKFNQPEIPR</sequence>
<dbReference type="Proteomes" id="UP001569428">
    <property type="component" value="Unassembled WGS sequence"/>
</dbReference>
<evidence type="ECO:0000313" key="3">
    <source>
        <dbReference type="Proteomes" id="UP001569428"/>
    </source>
</evidence>
<reference evidence="2 3" key="1">
    <citation type="submission" date="2024-08" db="EMBL/GenBank/DDBJ databases">
        <authorList>
            <person name="Ishaq N."/>
        </authorList>
    </citation>
    <scope>NUCLEOTIDE SEQUENCE [LARGE SCALE GENOMIC DNA]</scope>
    <source>
        <strain evidence="2 3">DSM 18651</strain>
    </source>
</reference>
<proteinExistence type="predicted"/>
<evidence type="ECO:0000313" key="2">
    <source>
        <dbReference type="EMBL" id="MFA0812172.1"/>
    </source>
</evidence>
<organism evidence="2 3">
    <name type="scientific">Microbulbifer epialgicus</name>
    <dbReference type="NCBI Taxonomy" id="393907"/>
    <lineage>
        <taxon>Bacteria</taxon>
        <taxon>Pseudomonadati</taxon>
        <taxon>Pseudomonadota</taxon>
        <taxon>Gammaproteobacteria</taxon>
        <taxon>Cellvibrionales</taxon>
        <taxon>Microbulbiferaceae</taxon>
        <taxon>Microbulbifer</taxon>
    </lineage>
</organism>
<accession>A0ABV4P1H7</accession>
<dbReference type="Pfam" id="PF03929">
    <property type="entry name" value="PepSY_TM"/>
    <property type="match status" value="1"/>
</dbReference>
<comment type="caution">
    <text evidence="2">The sequence shown here is derived from an EMBL/GenBank/DDBJ whole genome shotgun (WGS) entry which is preliminary data.</text>
</comment>
<dbReference type="PANTHER" id="PTHR34219">
    <property type="entry name" value="IRON-REGULATED INNER MEMBRANE PROTEIN-RELATED"/>
    <property type="match status" value="1"/>
</dbReference>
<dbReference type="RefSeq" id="WP_371839801.1">
    <property type="nucleotide sequence ID" value="NZ_JBGMEK010000034.1"/>
</dbReference>
<keyword evidence="1" id="KW-0812">Transmembrane</keyword>
<feature type="transmembrane region" description="Helical" evidence="1">
    <location>
        <begin position="182"/>
        <end position="205"/>
    </location>
</feature>
<keyword evidence="3" id="KW-1185">Reference proteome</keyword>
<feature type="transmembrane region" description="Helical" evidence="1">
    <location>
        <begin position="137"/>
        <end position="161"/>
    </location>
</feature>
<keyword evidence="1" id="KW-1133">Transmembrane helix</keyword>
<keyword evidence="1" id="KW-0472">Membrane</keyword>
<dbReference type="InterPro" id="IPR005625">
    <property type="entry name" value="PepSY-ass_TM"/>
</dbReference>
<evidence type="ECO:0000256" key="1">
    <source>
        <dbReference type="SAM" id="Phobius"/>
    </source>
</evidence>
<gene>
    <name evidence="2" type="ORF">ACCI49_14755</name>
</gene>
<name>A0ABV4P1H7_9GAMM</name>
<dbReference type="EMBL" id="JBGMEK010000034">
    <property type="protein sequence ID" value="MFA0812172.1"/>
    <property type="molecule type" value="Genomic_DNA"/>
</dbReference>
<feature type="transmembrane region" description="Helical" evidence="1">
    <location>
        <begin position="328"/>
        <end position="349"/>
    </location>
</feature>
<protein>
    <submittedName>
        <fullName evidence="2">PepSY-associated TM helix domain-containing protein</fullName>
    </submittedName>
</protein>